<comment type="catalytic activity">
    <reaction evidence="2">
        <text>glycyl-tRNA(Ala) + H2O = tRNA(Ala) + glycine + H(+)</text>
        <dbReference type="Rhea" id="RHEA:53744"/>
        <dbReference type="Rhea" id="RHEA-COMP:9657"/>
        <dbReference type="Rhea" id="RHEA-COMP:13640"/>
        <dbReference type="ChEBI" id="CHEBI:15377"/>
        <dbReference type="ChEBI" id="CHEBI:15378"/>
        <dbReference type="ChEBI" id="CHEBI:57305"/>
        <dbReference type="ChEBI" id="CHEBI:78442"/>
        <dbReference type="ChEBI" id="CHEBI:78522"/>
    </reaction>
</comment>
<dbReference type="Proteomes" id="UP000019249">
    <property type="component" value="Unassembled WGS sequence"/>
</dbReference>
<dbReference type="InterPro" id="IPR003732">
    <property type="entry name" value="Daa-tRNA_deacyls_DTD"/>
</dbReference>
<protein>
    <recommendedName>
        <fullName evidence="2">D-aminoacyl-tRNA deacylase</fullName>
        <shortName evidence="2">DTD</shortName>
        <ecNumber evidence="2">3.1.1.96</ecNumber>
    </recommendedName>
    <alternativeName>
        <fullName evidence="2">Gly-tRNA(Ala) deacylase</fullName>
        <ecNumber evidence="2">3.1.1.-</ecNumber>
    </alternativeName>
</protein>
<dbReference type="SUPFAM" id="SSF69500">
    <property type="entry name" value="DTD-like"/>
    <property type="match status" value="1"/>
</dbReference>
<keyword evidence="2" id="KW-0820">tRNA-binding</keyword>
<dbReference type="NCBIfam" id="TIGR00256">
    <property type="entry name" value="D-aminoacyl-tRNA deacylase"/>
    <property type="match status" value="1"/>
</dbReference>
<comment type="similarity">
    <text evidence="1 2">Belongs to the DTD family.</text>
</comment>
<evidence type="ECO:0000313" key="3">
    <source>
        <dbReference type="EMBL" id="EUJ31847.1"/>
    </source>
</evidence>
<dbReference type="Gene3D" id="3.50.80.10">
    <property type="entry name" value="D-tyrosyl-tRNA(Tyr) deacylase"/>
    <property type="match status" value="1"/>
</dbReference>
<dbReference type="EMBL" id="AODF01000015">
    <property type="protein sequence ID" value="EUJ31847.1"/>
    <property type="molecule type" value="Genomic_DNA"/>
</dbReference>
<keyword evidence="2" id="KW-0378">Hydrolase</keyword>
<dbReference type="InterPro" id="IPR023509">
    <property type="entry name" value="DTD-like_sf"/>
</dbReference>
<dbReference type="RefSeq" id="WP_036097328.1">
    <property type="nucleotide sequence ID" value="NZ_AODF01000015.1"/>
</dbReference>
<comment type="catalytic activity">
    <reaction evidence="2">
        <text>a D-aminoacyl-tRNA + H2O = a tRNA + a D-alpha-amino acid + H(+)</text>
        <dbReference type="Rhea" id="RHEA:13953"/>
        <dbReference type="Rhea" id="RHEA-COMP:10123"/>
        <dbReference type="Rhea" id="RHEA-COMP:10124"/>
        <dbReference type="ChEBI" id="CHEBI:15377"/>
        <dbReference type="ChEBI" id="CHEBI:15378"/>
        <dbReference type="ChEBI" id="CHEBI:59871"/>
        <dbReference type="ChEBI" id="CHEBI:78442"/>
        <dbReference type="ChEBI" id="CHEBI:79333"/>
        <dbReference type="EC" id="3.1.1.96"/>
    </reaction>
</comment>
<comment type="caution">
    <text evidence="3">The sequence shown here is derived from an EMBL/GenBank/DDBJ whole genome shotgun (WGS) entry which is preliminary data.</text>
</comment>
<evidence type="ECO:0000313" key="4">
    <source>
        <dbReference type="Proteomes" id="UP000019249"/>
    </source>
</evidence>
<keyword evidence="4" id="KW-1185">Reference proteome</keyword>
<dbReference type="HAMAP" id="MF_00518">
    <property type="entry name" value="Deacylase_Dtd"/>
    <property type="match status" value="1"/>
</dbReference>
<evidence type="ECO:0000256" key="2">
    <source>
        <dbReference type="HAMAP-Rule" id="MF_00518"/>
    </source>
</evidence>
<dbReference type="Pfam" id="PF02580">
    <property type="entry name" value="Tyr_Deacylase"/>
    <property type="match status" value="1"/>
</dbReference>
<accession>A0ABN0RF85</accession>
<keyword evidence="2" id="KW-0963">Cytoplasm</keyword>
<dbReference type="EC" id="3.1.1.-" evidence="2"/>
<proteinExistence type="inferred from homology"/>
<comment type="domain">
    <text evidence="2">A Gly-cisPro motif from one monomer fits into the active site of the other monomer to allow specific chiral rejection of L-amino acids.</text>
</comment>
<comment type="subcellular location">
    <subcellularLocation>
        <location evidence="2">Cytoplasm</location>
    </subcellularLocation>
</comment>
<feature type="short sequence motif" description="Gly-cisPro motif, important for rejection of L-amino acids" evidence="2">
    <location>
        <begin position="138"/>
        <end position="139"/>
    </location>
</feature>
<evidence type="ECO:0000256" key="1">
    <source>
        <dbReference type="ARBA" id="ARBA00009673"/>
    </source>
</evidence>
<comment type="subunit">
    <text evidence="2">Homodimer.</text>
</comment>
<name>A0ABN0RF85_9LIST</name>
<reference evidence="3 4" key="1">
    <citation type="journal article" date="2014" name="Int. J. Syst. Evol. Microbiol.">
        <title>Listeria floridensis sp. nov., Listeria aquatica sp. nov., Listeria cornellensis sp. nov., Listeria riparia sp. nov. and Listeria grandensis sp. nov., from agricultural and natural environments.</title>
        <authorList>
            <person name="den Bakker H.C."/>
            <person name="Warchocki S."/>
            <person name="Wright E.M."/>
            <person name="Allred A.F."/>
            <person name="Ahlstrom C."/>
            <person name="Manuel C.S."/>
            <person name="Stasiewicz M.J."/>
            <person name="Burrell A."/>
            <person name="Roof S."/>
            <person name="Strawn L."/>
            <person name="Fortes E.D."/>
            <person name="Nightingale K.K."/>
            <person name="Kephart D."/>
            <person name="Wiedmann M."/>
        </authorList>
    </citation>
    <scope>NUCLEOTIDE SEQUENCE [LARGE SCALE GENOMIC DNA]</scope>
    <source>
        <strain evidence="3 4">FSL S10-1187</strain>
    </source>
</reference>
<organism evidence="3 4">
    <name type="scientific">Listeria floridensis FSL S10-1187</name>
    <dbReference type="NCBI Taxonomy" id="1265817"/>
    <lineage>
        <taxon>Bacteria</taxon>
        <taxon>Bacillati</taxon>
        <taxon>Bacillota</taxon>
        <taxon>Bacilli</taxon>
        <taxon>Bacillales</taxon>
        <taxon>Listeriaceae</taxon>
        <taxon>Listeria</taxon>
    </lineage>
</organism>
<gene>
    <name evidence="2" type="primary">dtd</name>
    <name evidence="3" type="ORF">MFLO_08577</name>
</gene>
<keyword evidence="2" id="KW-0694">RNA-binding</keyword>
<dbReference type="PANTHER" id="PTHR10472:SF5">
    <property type="entry name" value="D-AMINOACYL-TRNA DEACYLASE 1"/>
    <property type="match status" value="1"/>
</dbReference>
<comment type="function">
    <text evidence="2">An aminoacyl-tRNA editing enzyme that deacylates mischarged D-aminoacyl-tRNAs. Also deacylates mischarged glycyl-tRNA(Ala), protecting cells against glycine mischarging by AlaRS. Acts via tRNA-based rather than protein-based catalysis; rejects L-amino acids rather than detecting D-amino acids in the active site. By recycling D-aminoacyl-tRNA to D-amino acids and free tRNA molecules, this enzyme counteracts the toxicity associated with the formation of D-aminoacyl-tRNA entities in vivo and helps enforce protein L-homochirality.</text>
</comment>
<dbReference type="EC" id="3.1.1.96" evidence="2"/>
<dbReference type="CDD" id="cd00563">
    <property type="entry name" value="Dtyr_deacylase"/>
    <property type="match status" value="1"/>
</dbReference>
<dbReference type="PANTHER" id="PTHR10472">
    <property type="entry name" value="D-TYROSYL-TRNA TYR DEACYLASE"/>
    <property type="match status" value="1"/>
</dbReference>
<sequence length="151" mass="16661">MRVLLQRTKAASVTIDDEIIGEIPFGLCLLVGFTHSDTEKEVELLAQKIAGLRIFEDEFEKMNLSLQDVGGDILSVSQFTLYADARKGRRPSFTDSAPGNKAEVLYNLFNKKLETDYGFNVETGVFGAFMEVSIVNDGPVTMMLDSADLAK</sequence>